<dbReference type="Gene3D" id="1.25.10.10">
    <property type="entry name" value="Leucine-rich Repeat Variant"/>
    <property type="match status" value="1"/>
</dbReference>
<dbReference type="InterPro" id="IPR016024">
    <property type="entry name" value="ARM-type_fold"/>
</dbReference>
<dbReference type="AlphaFoldDB" id="M0ZYG5"/>
<accession>M0ZYG5</accession>
<dbReference type="EnsemblPlants" id="PGSC0003DMT400010704">
    <property type="protein sequence ID" value="PGSC0003DMT400010704"/>
    <property type="gene ID" value="PGSC0003DMG400004176"/>
</dbReference>
<evidence type="ECO:0000313" key="3">
    <source>
        <dbReference type="Proteomes" id="UP000011115"/>
    </source>
</evidence>
<dbReference type="eggNOG" id="KOG0891">
    <property type="taxonomic scope" value="Eukaryota"/>
</dbReference>
<dbReference type="PaxDb" id="4113-PGSC0003DMT400010704"/>
<proteinExistence type="predicted"/>
<dbReference type="InParanoid" id="M0ZYG5"/>
<dbReference type="Gramene" id="PGSC0003DMT400010704">
    <property type="protein sequence ID" value="PGSC0003DMT400010704"/>
    <property type="gene ID" value="PGSC0003DMG400004176"/>
</dbReference>
<evidence type="ECO:0000313" key="2">
    <source>
        <dbReference type="EnsemblPlants" id="PGSC0003DMT400010704"/>
    </source>
</evidence>
<dbReference type="InterPro" id="IPR011989">
    <property type="entry name" value="ARM-like"/>
</dbReference>
<reference evidence="3" key="1">
    <citation type="journal article" date="2011" name="Nature">
        <title>Genome sequence and analysis of the tuber crop potato.</title>
        <authorList>
            <consortium name="The Potato Genome Sequencing Consortium"/>
        </authorList>
    </citation>
    <scope>NUCLEOTIDE SEQUENCE [LARGE SCALE GENOMIC DNA]</scope>
    <source>
        <strain evidence="3">cv. DM1-3 516 R44</strain>
    </source>
</reference>
<keyword evidence="3" id="KW-1185">Reference proteome</keyword>
<reference evidence="2" key="2">
    <citation type="submission" date="2015-06" db="UniProtKB">
        <authorList>
            <consortium name="EnsemblPlants"/>
        </authorList>
    </citation>
    <scope>IDENTIFICATION</scope>
    <source>
        <strain evidence="2">DM1-3 516 R44</strain>
    </source>
</reference>
<dbReference type="HOGENOM" id="CLU_889681_0_0_1"/>
<sequence>MHDVWAMLGYGLRHMKTQMAKAKDRMLPYSGDAMAKCWCTMQLTSLRIGSACDNDAQVPAWHKYVHSQTPRHTWKEALLMMSNKNEKIDPAFKNAYNKRTRRHELYKMTQAIKKEIALTKTRANKVESRRQHFADNSTLSESSFEQPNSAKLHPVLRGDCLYQFEIGTVKPSATAKEAKDVAYILKYDWSHFLCRRLPRDASYKPSHQILYLVELLCLALNDEFRKYLPDILPCCIQVLTDAERFNDYTYVITILHTLEVFGVDASVEVRRGAIKTLTRLIPCVQVTGHISSLVHHLKLFLDGSDFSSSHEYH</sequence>
<evidence type="ECO:0000256" key="1">
    <source>
        <dbReference type="SAM" id="MobiDB-lite"/>
    </source>
</evidence>
<organism evidence="2 3">
    <name type="scientific">Solanum tuberosum</name>
    <name type="common">Potato</name>
    <dbReference type="NCBI Taxonomy" id="4113"/>
    <lineage>
        <taxon>Eukaryota</taxon>
        <taxon>Viridiplantae</taxon>
        <taxon>Streptophyta</taxon>
        <taxon>Embryophyta</taxon>
        <taxon>Tracheophyta</taxon>
        <taxon>Spermatophyta</taxon>
        <taxon>Magnoliopsida</taxon>
        <taxon>eudicotyledons</taxon>
        <taxon>Gunneridae</taxon>
        <taxon>Pentapetalae</taxon>
        <taxon>asterids</taxon>
        <taxon>lamiids</taxon>
        <taxon>Solanales</taxon>
        <taxon>Solanaceae</taxon>
        <taxon>Solanoideae</taxon>
        <taxon>Solaneae</taxon>
        <taxon>Solanum</taxon>
    </lineage>
</organism>
<dbReference type="Proteomes" id="UP000011115">
    <property type="component" value="Unassembled WGS sequence"/>
</dbReference>
<feature type="region of interest" description="Disordered" evidence="1">
    <location>
        <begin position="127"/>
        <end position="146"/>
    </location>
</feature>
<feature type="compositionally biased region" description="Polar residues" evidence="1">
    <location>
        <begin position="134"/>
        <end position="146"/>
    </location>
</feature>
<protein>
    <submittedName>
        <fullName evidence="2">Fkbp-rapamycin associated protein</fullName>
    </submittedName>
</protein>
<name>M0ZYG5_SOLTU</name>
<dbReference type="SUPFAM" id="SSF48371">
    <property type="entry name" value="ARM repeat"/>
    <property type="match status" value="1"/>
</dbReference>
<dbReference type="STRING" id="4113.M0ZYG5"/>